<keyword evidence="2" id="KW-0058">Aromatic hydrocarbons catabolism</keyword>
<comment type="similarity">
    <text evidence="1">Belongs to the peptidase S33 family.</text>
</comment>
<feature type="active site" description="Nucleophile" evidence="4">
    <location>
        <position position="185"/>
    </location>
</feature>
<gene>
    <name evidence="6" type="ORF">SAMN05216258_111139</name>
</gene>
<dbReference type="PRINTS" id="PR00412">
    <property type="entry name" value="EPOXHYDRLASE"/>
</dbReference>
<dbReference type="PIRSF" id="PIRSF001112">
    <property type="entry name" value="Epoxide_hydrolase"/>
    <property type="match status" value="1"/>
</dbReference>
<dbReference type="OrthoDB" id="27092at2"/>
<evidence type="ECO:0000259" key="5">
    <source>
        <dbReference type="Pfam" id="PF06441"/>
    </source>
</evidence>
<feature type="active site" description="Proton acceptor" evidence="4">
    <location>
        <position position="361"/>
    </location>
</feature>
<dbReference type="PANTHER" id="PTHR21661:SF35">
    <property type="entry name" value="EPOXIDE HYDROLASE"/>
    <property type="match status" value="1"/>
</dbReference>
<feature type="active site" description="Proton donor" evidence="4">
    <location>
        <position position="311"/>
    </location>
</feature>
<organism evidence="6 7">
    <name type="scientific">Albimonas pacifica</name>
    <dbReference type="NCBI Taxonomy" id="1114924"/>
    <lineage>
        <taxon>Bacteria</taxon>
        <taxon>Pseudomonadati</taxon>
        <taxon>Pseudomonadota</taxon>
        <taxon>Alphaproteobacteria</taxon>
        <taxon>Rhodobacterales</taxon>
        <taxon>Paracoccaceae</taxon>
        <taxon>Albimonas</taxon>
    </lineage>
</organism>
<dbReference type="RefSeq" id="WP_092864151.1">
    <property type="nucleotide sequence ID" value="NZ_FOQH01000011.1"/>
</dbReference>
<dbReference type="Pfam" id="PF06441">
    <property type="entry name" value="EHN"/>
    <property type="match status" value="1"/>
</dbReference>
<dbReference type="InterPro" id="IPR010497">
    <property type="entry name" value="Epoxide_hydro_N"/>
</dbReference>
<name>A0A1I3MKM9_9RHOB</name>
<reference evidence="6 7" key="1">
    <citation type="submission" date="2016-10" db="EMBL/GenBank/DDBJ databases">
        <authorList>
            <person name="de Groot N.N."/>
        </authorList>
    </citation>
    <scope>NUCLEOTIDE SEQUENCE [LARGE SCALE GENOMIC DNA]</scope>
    <source>
        <strain evidence="6 7">CGMCC 1.11030</strain>
    </source>
</reference>
<protein>
    <submittedName>
        <fullName evidence="6">Pimeloyl-ACP methyl ester carboxylesterase</fullName>
    </submittedName>
</protein>
<dbReference type="SUPFAM" id="SSF53474">
    <property type="entry name" value="alpha/beta-Hydrolases"/>
    <property type="match status" value="1"/>
</dbReference>
<dbReference type="InterPro" id="IPR000639">
    <property type="entry name" value="Epox_hydrolase-like"/>
</dbReference>
<dbReference type="EMBL" id="FOQH01000011">
    <property type="protein sequence ID" value="SFI97275.1"/>
    <property type="molecule type" value="Genomic_DNA"/>
</dbReference>
<evidence type="ECO:0000313" key="6">
    <source>
        <dbReference type="EMBL" id="SFI97275.1"/>
    </source>
</evidence>
<dbReference type="Gene3D" id="3.40.50.1820">
    <property type="entry name" value="alpha/beta hydrolase"/>
    <property type="match status" value="1"/>
</dbReference>
<dbReference type="GO" id="GO:0004301">
    <property type="term" value="F:epoxide hydrolase activity"/>
    <property type="evidence" value="ECO:0007669"/>
    <property type="project" value="TreeGrafter"/>
</dbReference>
<keyword evidence="7" id="KW-1185">Reference proteome</keyword>
<proteinExistence type="inferred from homology"/>
<dbReference type="InterPro" id="IPR029058">
    <property type="entry name" value="AB_hydrolase_fold"/>
</dbReference>
<dbReference type="Proteomes" id="UP000199377">
    <property type="component" value="Unassembled WGS sequence"/>
</dbReference>
<evidence type="ECO:0000256" key="1">
    <source>
        <dbReference type="ARBA" id="ARBA00010088"/>
    </source>
</evidence>
<dbReference type="InterPro" id="IPR016292">
    <property type="entry name" value="Epoxide_hydrolase"/>
</dbReference>
<evidence type="ECO:0000256" key="3">
    <source>
        <dbReference type="ARBA" id="ARBA00022801"/>
    </source>
</evidence>
<sequence length="383" mass="43140">MTDATRDDAVVPWPIAVPQSELDDLHARIDRTRWPEAEPAPGGWVQGAPLAKVRALVDHWRHAYDWRRCEAMLNGFGSYRTVIDGLGFHVIHARSPVPDAKPLLITHGWPGSVVEFARIIGPLTDPAAHGGDPRDAFHVIAPSLPGYGFSDKPTETGWGVEKIAKAWEELMRRLGYDAWVAQGGDWGAAVTTQLGHIRAQGLEAIHLNMPSFVPERDDPNPGPAEKRALERNRAHRHEHTGYSRIQSTKPQTLGYALVDSPVGQAAWIYEKMHAWTDNDGDPESVVSKDEMLDNIMMYWLPGAGGSSARLYWESFRRRPPQVDIPTMATVFPREIVPAPRSWCEKVYTDIRRWTEVEKGGHFAAFEQPEIFVREVREAFRPFR</sequence>
<dbReference type="STRING" id="1114924.SAMN05216258_111139"/>
<evidence type="ECO:0000256" key="4">
    <source>
        <dbReference type="PIRSR" id="PIRSR001112-1"/>
    </source>
</evidence>
<dbReference type="PANTHER" id="PTHR21661">
    <property type="entry name" value="EPOXIDE HYDROLASE 1-RELATED"/>
    <property type="match status" value="1"/>
</dbReference>
<evidence type="ECO:0000256" key="2">
    <source>
        <dbReference type="ARBA" id="ARBA00022797"/>
    </source>
</evidence>
<dbReference type="GO" id="GO:0097176">
    <property type="term" value="P:epoxide metabolic process"/>
    <property type="evidence" value="ECO:0007669"/>
    <property type="project" value="TreeGrafter"/>
</dbReference>
<accession>A0A1I3MKM9</accession>
<keyword evidence="3" id="KW-0378">Hydrolase</keyword>
<feature type="domain" description="Epoxide hydrolase N-terminal" evidence="5">
    <location>
        <begin position="12"/>
        <end position="116"/>
    </location>
</feature>
<dbReference type="AlphaFoldDB" id="A0A1I3MKM9"/>
<evidence type="ECO:0000313" key="7">
    <source>
        <dbReference type="Proteomes" id="UP000199377"/>
    </source>
</evidence>